<evidence type="ECO:0000256" key="2">
    <source>
        <dbReference type="SAM" id="MobiDB-lite"/>
    </source>
</evidence>
<feature type="transmembrane region" description="Helical" evidence="3">
    <location>
        <begin position="58"/>
        <end position="81"/>
    </location>
</feature>
<keyword evidence="3" id="KW-0812">Transmembrane</keyword>
<comment type="caution">
    <text evidence="4">The sequence shown here is derived from an EMBL/GenBank/DDBJ whole genome shotgun (WGS) entry which is preliminary data.</text>
</comment>
<feature type="coiled-coil region" evidence="1">
    <location>
        <begin position="172"/>
        <end position="199"/>
    </location>
</feature>
<keyword evidence="1" id="KW-0175">Coiled coil</keyword>
<keyword evidence="3" id="KW-0472">Membrane</keyword>
<dbReference type="Pfam" id="PF25587">
    <property type="entry name" value="Rv2743c"/>
    <property type="match status" value="1"/>
</dbReference>
<keyword evidence="5" id="KW-1185">Reference proteome</keyword>
<feature type="region of interest" description="Disordered" evidence="2">
    <location>
        <begin position="118"/>
        <end position="142"/>
    </location>
</feature>
<dbReference type="EMBL" id="SLXQ01000027">
    <property type="protein sequence ID" value="TCP41129.1"/>
    <property type="molecule type" value="Genomic_DNA"/>
</dbReference>
<dbReference type="NCBIfam" id="NF047839">
    <property type="entry name" value="PspM_Rv2743c"/>
    <property type="match status" value="1"/>
</dbReference>
<evidence type="ECO:0000313" key="4">
    <source>
        <dbReference type="EMBL" id="TCP41129.1"/>
    </source>
</evidence>
<name>A0A4R2PYM0_9PSEU</name>
<dbReference type="Proteomes" id="UP000294911">
    <property type="component" value="Unassembled WGS sequence"/>
</dbReference>
<reference evidence="4 5" key="1">
    <citation type="submission" date="2019-03" db="EMBL/GenBank/DDBJ databases">
        <title>Genomic Encyclopedia of Type Strains, Phase IV (KMG-IV): sequencing the most valuable type-strain genomes for metagenomic binning, comparative biology and taxonomic classification.</title>
        <authorList>
            <person name="Goeker M."/>
        </authorList>
    </citation>
    <scope>NUCLEOTIDE SEQUENCE [LARGE SCALE GENOMIC DNA]</scope>
    <source>
        <strain evidence="4 5">DSM 45765</strain>
    </source>
</reference>
<evidence type="ECO:0000256" key="3">
    <source>
        <dbReference type="SAM" id="Phobius"/>
    </source>
</evidence>
<evidence type="ECO:0000313" key="5">
    <source>
        <dbReference type="Proteomes" id="UP000294911"/>
    </source>
</evidence>
<proteinExistence type="predicted"/>
<protein>
    <submittedName>
        <fullName evidence="4">Uncharacterized protein</fullName>
    </submittedName>
</protein>
<accession>A0A4R2PYM0</accession>
<keyword evidence="3" id="KW-1133">Transmembrane helix</keyword>
<gene>
    <name evidence="4" type="ORF">EV191_12727</name>
</gene>
<dbReference type="OrthoDB" id="3701303at2"/>
<dbReference type="AlphaFoldDB" id="A0A4R2PYM0"/>
<organism evidence="4 5">
    <name type="scientific">Tamaricihabitans halophyticus</name>
    <dbReference type="NCBI Taxonomy" id="1262583"/>
    <lineage>
        <taxon>Bacteria</taxon>
        <taxon>Bacillati</taxon>
        <taxon>Actinomycetota</taxon>
        <taxon>Actinomycetes</taxon>
        <taxon>Pseudonocardiales</taxon>
        <taxon>Pseudonocardiaceae</taxon>
        <taxon>Tamaricihabitans</taxon>
    </lineage>
</organism>
<evidence type="ECO:0000256" key="1">
    <source>
        <dbReference type="SAM" id="Coils"/>
    </source>
</evidence>
<feature type="transmembrane region" description="Helical" evidence="3">
    <location>
        <begin position="87"/>
        <end position="107"/>
    </location>
</feature>
<dbReference type="RefSeq" id="WP_132881157.1">
    <property type="nucleotide sequence ID" value="NZ_SLXQ01000027.1"/>
</dbReference>
<sequence length="276" mass="29542">MDRRRDGLPQLSELGELFDKHVGRHLESPMVGQLREKFDRWNDPAARLVRRRRRASRLLTFWIILLLVFGTVAGLGFAGVVGGGGEIVTLGSSGSLLLAIVAGALSVRTGIRLRALNRTELPESSTPPPLPPRESAARAPMEQLAEAQQSLDQLMGTLHAGGGSSLIPEASVADARETAAEAAAALHQLADRIQAIERARESAPQRERVALGEAVHTLLGQLERGLEGYRSLVAAAGRAVAESSGHLDEHQRRLTEATDHLAGLAIAVREVSARGQ</sequence>
<dbReference type="InterPro" id="IPR057952">
    <property type="entry name" value="Rv2743c-like"/>
</dbReference>